<comment type="caution">
    <text evidence="1">The sequence shown here is derived from an EMBL/GenBank/DDBJ whole genome shotgun (WGS) entry which is preliminary data.</text>
</comment>
<organism evidence="1 2">
    <name type="scientific">Brachionus plicatilis</name>
    <name type="common">Marine rotifer</name>
    <name type="synonym">Brachionus muelleri</name>
    <dbReference type="NCBI Taxonomy" id="10195"/>
    <lineage>
        <taxon>Eukaryota</taxon>
        <taxon>Metazoa</taxon>
        <taxon>Spiralia</taxon>
        <taxon>Gnathifera</taxon>
        <taxon>Rotifera</taxon>
        <taxon>Eurotatoria</taxon>
        <taxon>Monogononta</taxon>
        <taxon>Pseudotrocha</taxon>
        <taxon>Ploima</taxon>
        <taxon>Brachionidae</taxon>
        <taxon>Brachionus</taxon>
    </lineage>
</organism>
<accession>A0A3M7SF76</accession>
<reference evidence="1 2" key="1">
    <citation type="journal article" date="2018" name="Sci. Rep.">
        <title>Genomic signatures of local adaptation to the degree of environmental predictability in rotifers.</title>
        <authorList>
            <person name="Franch-Gras L."/>
            <person name="Hahn C."/>
            <person name="Garcia-Roger E.M."/>
            <person name="Carmona M.J."/>
            <person name="Serra M."/>
            <person name="Gomez A."/>
        </authorList>
    </citation>
    <scope>NUCLEOTIDE SEQUENCE [LARGE SCALE GENOMIC DNA]</scope>
    <source>
        <strain evidence="1">HYR1</strain>
    </source>
</reference>
<protein>
    <submittedName>
        <fullName evidence="1">Uncharacterized protein</fullName>
    </submittedName>
</protein>
<name>A0A3M7SF76_BRAPC</name>
<dbReference type="AlphaFoldDB" id="A0A3M7SF76"/>
<sequence length="71" mass="8361">MFYLIEKIPIDKIPTDLEENLKDPVTVLRETTILRKTLFPLICQRDPVKSEIFRLLNAINPDIAFVSYQRN</sequence>
<gene>
    <name evidence="1" type="ORF">BpHYR1_024485</name>
</gene>
<dbReference type="EMBL" id="REGN01001487">
    <property type="protein sequence ID" value="RNA34379.1"/>
    <property type="molecule type" value="Genomic_DNA"/>
</dbReference>
<evidence type="ECO:0000313" key="1">
    <source>
        <dbReference type="EMBL" id="RNA34379.1"/>
    </source>
</evidence>
<keyword evidence="2" id="KW-1185">Reference proteome</keyword>
<evidence type="ECO:0000313" key="2">
    <source>
        <dbReference type="Proteomes" id="UP000276133"/>
    </source>
</evidence>
<proteinExistence type="predicted"/>
<dbReference type="Proteomes" id="UP000276133">
    <property type="component" value="Unassembled WGS sequence"/>
</dbReference>